<evidence type="ECO:0000313" key="4">
    <source>
        <dbReference type="Proteomes" id="UP000017396"/>
    </source>
</evidence>
<evidence type="ECO:0000259" key="2">
    <source>
        <dbReference type="PROSITE" id="PS50965"/>
    </source>
</evidence>
<organism evidence="3 4">
    <name type="scientific">Gloeobacter kilaueensis (strain ATCC BAA-2537 / CCAP 1431/1 / ULC 316 / JS1)</name>
    <dbReference type="NCBI Taxonomy" id="1183438"/>
    <lineage>
        <taxon>Bacteria</taxon>
        <taxon>Bacillati</taxon>
        <taxon>Cyanobacteriota</taxon>
        <taxon>Cyanophyceae</taxon>
        <taxon>Gloeobacterales</taxon>
        <taxon>Gloeobacteraceae</taxon>
        <taxon>Gloeobacter</taxon>
    </lineage>
</organism>
<dbReference type="OrthoDB" id="9813328at2"/>
<accession>U5QFS5</accession>
<proteinExistence type="predicted"/>
<dbReference type="Pfam" id="PF08378">
    <property type="entry name" value="NERD"/>
    <property type="match status" value="1"/>
</dbReference>
<feature type="transmembrane region" description="Helical" evidence="1">
    <location>
        <begin position="84"/>
        <end position="105"/>
    </location>
</feature>
<sequence length="375" mass="41315">MLRRFVGRLRDVLGQSLVALARFSMALVFLAAILSLYGGLLLWIAGWFQAVYLKEWGALAWQGGTRISALLLNLNGFYTFPSGFRLPLAPLAGGVFLLGVGATLLQPSKLFLRLYLLNLGGAALIAATAGGIRLFLKTAVPPLPVAYLYLTVVGLVLAVCLLGGPFEWFQEAYRWQWKTVAIKNPAWRPDNRNREQVRLEHRVSNPDPYDAQVGRLLVSQLTVEGILLTGVSVPYKNDILRLDNVLLCDRGVFVIEGKSYTGTIEGNLNNVWRTSTGDPIKSSRGNNPLQQCDAQVLALKNFFAKQGFEVFIKGIVLFPDRARFAIEGAGVDVLAYSTAVPVFHEQQLIEAINTFRPPGRSLSRAQLTRMADAIL</sequence>
<dbReference type="STRING" id="1183438.GKIL_0212"/>
<dbReference type="KEGG" id="glj:GKIL_0212"/>
<keyword evidence="1" id="KW-1133">Transmembrane helix</keyword>
<keyword evidence="1" id="KW-0472">Membrane</keyword>
<keyword evidence="1" id="KW-0812">Transmembrane</keyword>
<keyword evidence="4" id="KW-1185">Reference proteome</keyword>
<name>U5QFS5_GLOK1</name>
<gene>
    <name evidence="3" type="ORF">GKIL_0212</name>
</gene>
<feature type="domain" description="NERD" evidence="2">
    <location>
        <begin position="205"/>
        <end position="322"/>
    </location>
</feature>
<dbReference type="HOGENOM" id="CLU_715272_0_0_3"/>
<dbReference type="EMBL" id="CP003587">
    <property type="protein sequence ID" value="AGY56459.1"/>
    <property type="molecule type" value="Genomic_DNA"/>
</dbReference>
<protein>
    <recommendedName>
        <fullName evidence="2">NERD domain-containing protein</fullName>
    </recommendedName>
</protein>
<dbReference type="InterPro" id="IPR011528">
    <property type="entry name" value="NERD"/>
</dbReference>
<feature type="transmembrane region" description="Helical" evidence="1">
    <location>
        <begin position="20"/>
        <end position="45"/>
    </location>
</feature>
<feature type="transmembrane region" description="Helical" evidence="1">
    <location>
        <begin position="147"/>
        <end position="169"/>
    </location>
</feature>
<evidence type="ECO:0000313" key="3">
    <source>
        <dbReference type="EMBL" id="AGY56459.1"/>
    </source>
</evidence>
<dbReference type="eggNOG" id="ENOG5031U40">
    <property type="taxonomic scope" value="Bacteria"/>
</dbReference>
<dbReference type="RefSeq" id="WP_023171464.1">
    <property type="nucleotide sequence ID" value="NC_022600.1"/>
</dbReference>
<feature type="transmembrane region" description="Helical" evidence="1">
    <location>
        <begin position="112"/>
        <end position="135"/>
    </location>
</feature>
<dbReference type="AlphaFoldDB" id="U5QFS5"/>
<evidence type="ECO:0000256" key="1">
    <source>
        <dbReference type="SAM" id="Phobius"/>
    </source>
</evidence>
<dbReference type="Proteomes" id="UP000017396">
    <property type="component" value="Chromosome"/>
</dbReference>
<dbReference type="PROSITE" id="PS50965">
    <property type="entry name" value="NERD"/>
    <property type="match status" value="1"/>
</dbReference>
<reference evidence="3 4" key="1">
    <citation type="journal article" date="2013" name="PLoS ONE">
        <title>Cultivation and Complete Genome Sequencing of Gloeobacter kilaueensis sp. nov., from a Lava Cave in Kilauea Caldera, Hawai'i.</title>
        <authorList>
            <person name="Saw J.H."/>
            <person name="Schatz M."/>
            <person name="Brown M.V."/>
            <person name="Kunkel D.D."/>
            <person name="Foster J.S."/>
            <person name="Shick H."/>
            <person name="Christensen S."/>
            <person name="Hou S."/>
            <person name="Wan X."/>
            <person name="Donachie S.P."/>
        </authorList>
    </citation>
    <scope>NUCLEOTIDE SEQUENCE [LARGE SCALE GENOMIC DNA]</scope>
    <source>
        <strain evidence="4">JS</strain>
    </source>
</reference>